<organism evidence="1 2">
    <name type="scientific">Chlorobium limicola (strain DSM 245 / NBRC 103803 / 6330)</name>
    <dbReference type="NCBI Taxonomy" id="290315"/>
    <lineage>
        <taxon>Bacteria</taxon>
        <taxon>Pseudomonadati</taxon>
        <taxon>Chlorobiota</taxon>
        <taxon>Chlorobiia</taxon>
        <taxon>Chlorobiales</taxon>
        <taxon>Chlorobiaceae</taxon>
        <taxon>Chlorobium/Pelodictyon group</taxon>
        <taxon>Chlorobium</taxon>
    </lineage>
</organism>
<dbReference type="AlphaFoldDB" id="B3ECY6"/>
<protein>
    <submittedName>
        <fullName evidence="1">Uncharacterized protein</fullName>
    </submittedName>
</protein>
<sequence length="82" mass="8742">MLLHKADTHETLERHCAVKGLSVKALQAGSRDRVYSSIRRELAGKFVLEMGLSHADAARLPGISRAGVSMLGASIKGGKTVE</sequence>
<gene>
    <name evidence="1" type="ordered locus">Clim_1349</name>
</gene>
<dbReference type="KEGG" id="cli:Clim_1349"/>
<dbReference type="EMBL" id="CP001097">
    <property type="protein sequence ID" value="ACD90411.1"/>
    <property type="molecule type" value="Genomic_DNA"/>
</dbReference>
<name>B3ECY6_CHLL2</name>
<evidence type="ECO:0000313" key="1">
    <source>
        <dbReference type="EMBL" id="ACD90411.1"/>
    </source>
</evidence>
<dbReference type="HOGENOM" id="CLU_2552132_0_0_10"/>
<evidence type="ECO:0000313" key="2">
    <source>
        <dbReference type="Proteomes" id="UP000008841"/>
    </source>
</evidence>
<dbReference type="Proteomes" id="UP000008841">
    <property type="component" value="Chromosome"/>
</dbReference>
<proteinExistence type="predicted"/>
<reference evidence="1 2" key="1">
    <citation type="submission" date="2008-05" db="EMBL/GenBank/DDBJ databases">
        <title>Complete sequence of Chlorobium limicola DSM 245.</title>
        <authorList>
            <consortium name="US DOE Joint Genome Institute"/>
            <person name="Lucas S."/>
            <person name="Copeland A."/>
            <person name="Lapidus A."/>
            <person name="Glavina del Rio T."/>
            <person name="Dalin E."/>
            <person name="Tice H."/>
            <person name="Bruce D."/>
            <person name="Goodwin L."/>
            <person name="Pitluck S."/>
            <person name="Schmutz J."/>
            <person name="Larimer F."/>
            <person name="Land M."/>
            <person name="Hauser L."/>
            <person name="Kyrpides N."/>
            <person name="Ovchinnikova G."/>
            <person name="Zhao F."/>
            <person name="Li T."/>
            <person name="Liu Z."/>
            <person name="Overmann J."/>
            <person name="Bryant D.A."/>
            <person name="Richardson P."/>
        </authorList>
    </citation>
    <scope>NUCLEOTIDE SEQUENCE [LARGE SCALE GENOMIC DNA]</scope>
    <source>
        <strain evidence="2">DSM 245 / NBRC 103803 / 6330</strain>
    </source>
</reference>
<accession>B3ECY6</accession>
<dbReference type="RefSeq" id="WP_012466288.1">
    <property type="nucleotide sequence ID" value="NC_010803.1"/>
</dbReference>